<gene>
    <name evidence="3" type="ORF">NDES1114_LOCUS34780</name>
    <name evidence="4" type="ORF">NDES1114_LOCUS34781</name>
</gene>
<accession>A0A6U4YAE1</accession>
<dbReference type="SMART" id="SM00312">
    <property type="entry name" value="PX"/>
    <property type="match status" value="1"/>
</dbReference>
<proteinExistence type="predicted"/>
<evidence type="ECO:0000313" key="4">
    <source>
        <dbReference type="EMBL" id="CAD9154705.1"/>
    </source>
</evidence>
<name>A0A6U4YAE1_NEODS</name>
<dbReference type="AlphaFoldDB" id="A0A6U4YAE1"/>
<dbReference type="CDD" id="cd06093">
    <property type="entry name" value="PX_domain"/>
    <property type="match status" value="1"/>
</dbReference>
<reference evidence="4" key="1">
    <citation type="submission" date="2021-01" db="EMBL/GenBank/DDBJ databases">
        <authorList>
            <person name="Corre E."/>
            <person name="Pelletier E."/>
            <person name="Niang G."/>
            <person name="Scheremetjew M."/>
            <person name="Finn R."/>
            <person name="Kale V."/>
            <person name="Holt S."/>
            <person name="Cochrane G."/>
            <person name="Meng A."/>
            <person name="Brown T."/>
            <person name="Cohen L."/>
        </authorList>
    </citation>
    <scope>NUCLEOTIDE SEQUENCE</scope>
    <source>
        <strain evidence="4">CCAP 1951/1</strain>
    </source>
</reference>
<dbReference type="EMBL" id="HBGF01051991">
    <property type="protein sequence ID" value="CAD9154705.1"/>
    <property type="molecule type" value="Transcribed_RNA"/>
</dbReference>
<feature type="compositionally biased region" description="Low complexity" evidence="1">
    <location>
        <begin position="1"/>
        <end position="12"/>
    </location>
</feature>
<evidence type="ECO:0000259" key="2">
    <source>
        <dbReference type="PROSITE" id="PS50195"/>
    </source>
</evidence>
<feature type="compositionally biased region" description="Basic and acidic residues" evidence="1">
    <location>
        <begin position="15"/>
        <end position="42"/>
    </location>
</feature>
<dbReference type="GO" id="GO:0035091">
    <property type="term" value="F:phosphatidylinositol binding"/>
    <property type="evidence" value="ECO:0007669"/>
    <property type="project" value="InterPro"/>
</dbReference>
<evidence type="ECO:0000313" key="3">
    <source>
        <dbReference type="EMBL" id="CAD9154703.1"/>
    </source>
</evidence>
<protein>
    <recommendedName>
        <fullName evidence="2">PX domain-containing protein</fullName>
    </recommendedName>
</protein>
<dbReference type="PROSITE" id="PS50195">
    <property type="entry name" value="PX"/>
    <property type="match status" value="1"/>
</dbReference>
<dbReference type="PANTHER" id="PTHR22775:SF3">
    <property type="entry name" value="SORTING NEXIN-13"/>
    <property type="match status" value="1"/>
</dbReference>
<feature type="region of interest" description="Disordered" evidence="1">
    <location>
        <begin position="1"/>
        <end position="75"/>
    </location>
</feature>
<dbReference type="Gene3D" id="3.30.1520.10">
    <property type="entry name" value="Phox-like domain"/>
    <property type="match status" value="1"/>
</dbReference>
<organism evidence="4">
    <name type="scientific">Neobodo designis</name>
    <name type="common">Flagellated protozoan</name>
    <name type="synonym">Bodo designis</name>
    <dbReference type="NCBI Taxonomy" id="312471"/>
    <lineage>
        <taxon>Eukaryota</taxon>
        <taxon>Discoba</taxon>
        <taxon>Euglenozoa</taxon>
        <taxon>Kinetoplastea</taxon>
        <taxon>Metakinetoplastina</taxon>
        <taxon>Neobodonida</taxon>
        <taxon>Neobodo</taxon>
    </lineage>
</organism>
<dbReference type="InterPro" id="IPR036871">
    <property type="entry name" value="PX_dom_sf"/>
</dbReference>
<dbReference type="EMBL" id="HBGF01051990">
    <property type="protein sequence ID" value="CAD9154703.1"/>
    <property type="molecule type" value="Transcribed_RNA"/>
</dbReference>
<dbReference type="PANTHER" id="PTHR22775">
    <property type="entry name" value="SORTING NEXIN"/>
    <property type="match status" value="1"/>
</dbReference>
<sequence>MSSSAAEPSPEAELAELREQLSRRDAELNDLRMQLEEARTGDRSGSISHSASEPLVGDATATPASSGTLNGPNAEGDRAALQELAALRQQVESMKAMLPILTVPNFTFSLVPSTSEGGGKEVAVYEIVVNYGENVYAVYRRYSEFRALHERLEHDFKDKELLPRFPGRQGLFRSTNNNSKAIERRKRELQTYIRQLVASDEVRNSQHVRNFFAQLALDPTGGDGYEASIPHTASDDGEF</sequence>
<feature type="compositionally biased region" description="Polar residues" evidence="1">
    <location>
        <begin position="62"/>
        <end position="71"/>
    </location>
</feature>
<dbReference type="Pfam" id="PF00787">
    <property type="entry name" value="PX"/>
    <property type="match status" value="1"/>
</dbReference>
<feature type="domain" description="PX" evidence="2">
    <location>
        <begin position="103"/>
        <end position="219"/>
    </location>
</feature>
<dbReference type="SUPFAM" id="SSF64268">
    <property type="entry name" value="PX domain"/>
    <property type="match status" value="1"/>
</dbReference>
<evidence type="ECO:0000256" key="1">
    <source>
        <dbReference type="SAM" id="MobiDB-lite"/>
    </source>
</evidence>
<dbReference type="InterPro" id="IPR001683">
    <property type="entry name" value="PX_dom"/>
</dbReference>